<feature type="transmembrane region" description="Helical" evidence="1">
    <location>
        <begin position="47"/>
        <end position="68"/>
    </location>
</feature>
<dbReference type="OrthoDB" id="390364at2"/>
<keyword evidence="1" id="KW-0472">Membrane</keyword>
<keyword evidence="1" id="KW-1133">Transmembrane helix</keyword>
<sequence length="160" mass="18953">MTVEDIKQIIKKNKRNLLWLFIFLAVSSLIVILSLLFVQTISAKDKLIYCLLFITTNLILIFINYLIFKNPFVLTKVFIFPKENQKVTLGYYFYFLNLIFALVFFFVTIWAVQLITNVNYSFVLKNQWYLGFSIMAWILVVNSGFTLLTLFTINKKSWQK</sequence>
<organism evidence="2 3">
    <name type="scientific">Spiroplasma syrphidicola EA-1</name>
    <dbReference type="NCBI Taxonomy" id="1276229"/>
    <lineage>
        <taxon>Bacteria</taxon>
        <taxon>Bacillati</taxon>
        <taxon>Mycoplasmatota</taxon>
        <taxon>Mollicutes</taxon>
        <taxon>Entomoplasmatales</taxon>
        <taxon>Spiroplasmataceae</taxon>
        <taxon>Spiroplasma</taxon>
    </lineage>
</organism>
<evidence type="ECO:0008006" key="4">
    <source>
        <dbReference type="Google" id="ProtNLM"/>
    </source>
</evidence>
<dbReference type="RefSeq" id="WP_016340341.1">
    <property type="nucleotide sequence ID" value="NC_021284.1"/>
</dbReference>
<keyword evidence="1" id="KW-0812">Transmembrane</keyword>
<dbReference type="AlphaFoldDB" id="R4UHT0"/>
<dbReference type="HOGENOM" id="CLU_1659644_0_0_14"/>
<evidence type="ECO:0000313" key="3">
    <source>
        <dbReference type="Proteomes" id="UP000013963"/>
    </source>
</evidence>
<proteinExistence type="predicted"/>
<gene>
    <name evidence="2" type="ORF">SSYRP_v1c00840</name>
</gene>
<feature type="transmembrane region" description="Helical" evidence="1">
    <location>
        <begin position="17"/>
        <end position="41"/>
    </location>
</feature>
<evidence type="ECO:0000313" key="2">
    <source>
        <dbReference type="EMBL" id="AGM25680.1"/>
    </source>
</evidence>
<dbReference type="PATRIC" id="fig|1276229.3.peg.83"/>
<keyword evidence="3" id="KW-1185">Reference proteome</keyword>
<feature type="transmembrane region" description="Helical" evidence="1">
    <location>
        <begin position="89"/>
        <end position="116"/>
    </location>
</feature>
<dbReference type="KEGG" id="ssyr:SSYRP_v1c00840"/>
<dbReference type="Proteomes" id="UP000013963">
    <property type="component" value="Chromosome"/>
</dbReference>
<evidence type="ECO:0000256" key="1">
    <source>
        <dbReference type="SAM" id="Phobius"/>
    </source>
</evidence>
<dbReference type="EMBL" id="CP005078">
    <property type="protein sequence ID" value="AGM25680.1"/>
    <property type="molecule type" value="Genomic_DNA"/>
</dbReference>
<reference evidence="2 3" key="1">
    <citation type="journal article" date="2013" name="Genome Biol. Evol.">
        <title>Complete genomes of two dipteran-associated spiroplasmas provided insights into the origin, dynamics, and impacts of viral invasion in spiroplasma.</title>
        <authorList>
            <person name="Ku C."/>
            <person name="Lo W.S."/>
            <person name="Chen L.L."/>
            <person name="Kuo C.H."/>
        </authorList>
    </citation>
    <scope>NUCLEOTIDE SEQUENCE [LARGE SCALE GENOMIC DNA]</scope>
    <source>
        <strain evidence="2">EA-1</strain>
    </source>
</reference>
<feature type="transmembrane region" description="Helical" evidence="1">
    <location>
        <begin position="128"/>
        <end position="153"/>
    </location>
</feature>
<name>R4UHT0_9MOLU</name>
<accession>R4UHT0</accession>
<protein>
    <recommendedName>
        <fullName evidence="4">Transmembrane protein</fullName>
    </recommendedName>
</protein>